<evidence type="ECO:0000313" key="2">
    <source>
        <dbReference type="Proteomes" id="UP000663866"/>
    </source>
</evidence>
<comment type="caution">
    <text evidence="1">The sequence shown here is derived from an EMBL/GenBank/DDBJ whole genome shotgun (WGS) entry which is preliminary data.</text>
</comment>
<evidence type="ECO:0000313" key="1">
    <source>
        <dbReference type="EMBL" id="CAF4617787.1"/>
    </source>
</evidence>
<protein>
    <submittedName>
        <fullName evidence="1">Uncharacterized protein</fullName>
    </submittedName>
</protein>
<proteinExistence type="predicted"/>
<dbReference type="EMBL" id="CAJOBG010077094">
    <property type="protein sequence ID" value="CAF4617787.1"/>
    <property type="molecule type" value="Genomic_DNA"/>
</dbReference>
<keyword evidence="2" id="KW-1185">Reference proteome</keyword>
<accession>A0A821D8V6</accession>
<sequence>KIILFHLNSRIEDIVSMLNEEKLTKESELHGRQSGSLGWKLARGETDQQVVYWI</sequence>
<organism evidence="1 2">
    <name type="scientific">Rotaria magnacalcarata</name>
    <dbReference type="NCBI Taxonomy" id="392030"/>
    <lineage>
        <taxon>Eukaryota</taxon>
        <taxon>Metazoa</taxon>
        <taxon>Spiralia</taxon>
        <taxon>Gnathifera</taxon>
        <taxon>Rotifera</taxon>
        <taxon>Eurotatoria</taxon>
        <taxon>Bdelloidea</taxon>
        <taxon>Philodinida</taxon>
        <taxon>Philodinidae</taxon>
        <taxon>Rotaria</taxon>
    </lineage>
</organism>
<feature type="non-terminal residue" evidence="1">
    <location>
        <position position="1"/>
    </location>
</feature>
<dbReference type="AlphaFoldDB" id="A0A821D8V6"/>
<dbReference type="Proteomes" id="UP000663866">
    <property type="component" value="Unassembled WGS sequence"/>
</dbReference>
<gene>
    <name evidence="1" type="ORF">OVN521_LOCUS45796</name>
</gene>
<reference evidence="1" key="1">
    <citation type="submission" date="2021-02" db="EMBL/GenBank/DDBJ databases">
        <authorList>
            <person name="Nowell W R."/>
        </authorList>
    </citation>
    <scope>NUCLEOTIDE SEQUENCE</scope>
</reference>
<name>A0A821D8V6_9BILA</name>